<keyword evidence="1" id="KW-0732">Signal</keyword>
<organism evidence="4 5">
    <name type="scientific">Marinibacterium profundimaris</name>
    <dbReference type="NCBI Taxonomy" id="1679460"/>
    <lineage>
        <taxon>Bacteria</taxon>
        <taxon>Pseudomonadati</taxon>
        <taxon>Pseudomonadota</taxon>
        <taxon>Alphaproteobacteria</taxon>
        <taxon>Rhodobacterales</taxon>
        <taxon>Paracoccaceae</taxon>
        <taxon>Marinibacterium</taxon>
    </lineage>
</organism>
<dbReference type="Pfam" id="PF00144">
    <property type="entry name" value="Beta-lactamase"/>
    <property type="match status" value="1"/>
</dbReference>
<dbReference type="SUPFAM" id="SSF56601">
    <property type="entry name" value="beta-lactamase/transpeptidase-like"/>
    <property type="match status" value="1"/>
</dbReference>
<dbReference type="PANTHER" id="PTHR46825:SF15">
    <property type="entry name" value="BETA-LACTAMASE-RELATED DOMAIN-CONTAINING PROTEIN"/>
    <property type="match status" value="1"/>
</dbReference>
<evidence type="ECO:0000256" key="1">
    <source>
        <dbReference type="SAM" id="SignalP"/>
    </source>
</evidence>
<dbReference type="Gene3D" id="3.40.710.10">
    <property type="entry name" value="DD-peptidase/beta-lactamase superfamily"/>
    <property type="match status" value="1"/>
</dbReference>
<dbReference type="InterPro" id="IPR001466">
    <property type="entry name" value="Beta-lactam-related"/>
</dbReference>
<evidence type="ECO:0000259" key="3">
    <source>
        <dbReference type="Pfam" id="PF11954"/>
    </source>
</evidence>
<evidence type="ECO:0000313" key="4">
    <source>
        <dbReference type="EMBL" id="OWU74826.1"/>
    </source>
</evidence>
<dbReference type="Gene3D" id="2.40.128.600">
    <property type="match status" value="1"/>
</dbReference>
<dbReference type="InterPro" id="IPR012338">
    <property type="entry name" value="Beta-lactam/transpept-like"/>
</dbReference>
<keyword evidence="5" id="KW-1185">Reference proteome</keyword>
<feature type="domain" description="Peptidase S12 Pab87-related C-terminal" evidence="3">
    <location>
        <begin position="431"/>
        <end position="519"/>
    </location>
</feature>
<feature type="domain" description="Beta-lactamase-related" evidence="2">
    <location>
        <begin position="62"/>
        <end position="385"/>
    </location>
</feature>
<proteinExistence type="predicted"/>
<sequence>MHRHWTTAGAALALSVALVTQAGAQATLPALALPDPMTPPSDTMLVPVPADRIEAAIATLDDLGAEMLERTGIPGLAIAVVHEGETVYLRGFGQRSVDGSEPVDADTVFLLASLSKSVGSTVVAHQVGAGVVAWDTPVRDHLPWFGLDAEWVSDHVTIGDLYAHRSGLPDHAGDDLEDIGYGRRAILERLGMLPQAPFRAHYAYTNFGLTAAAEAVAQASGTTWADLSEEAIFAPLGMSVTSARHADYLARENRAAPHVRDGDGFAVSYQRDPDAQSPAGGVSSSARDMGRWLAMVLGMGQAGETQLIPGPALQPAISPQTITGLPATPASRVGTYGYGFGVGVRPSGRVELSHSGAFALGAATNYVMIPDLDLGIVVLTNALPIGAAEAITASFMDRAELGMDTRDWLAGYGPRMAPLSAPFGELVGAEPPADPTPQREAEAYAGTYANAYFGPAEVVADEDRLELLLGPDLRALPLTHWDGDTFVAYPVTENQPAGSVSRVDFVIDDASGAASVTVEHLNEMGMGTFDRAE</sequence>
<evidence type="ECO:0000259" key="2">
    <source>
        <dbReference type="Pfam" id="PF00144"/>
    </source>
</evidence>
<dbReference type="Pfam" id="PF11954">
    <property type="entry name" value="DUF3471"/>
    <property type="match status" value="1"/>
</dbReference>
<feature type="chain" id="PRO_5012036393" evidence="1">
    <location>
        <begin position="25"/>
        <end position="533"/>
    </location>
</feature>
<dbReference type="PANTHER" id="PTHR46825">
    <property type="entry name" value="D-ALANYL-D-ALANINE-CARBOXYPEPTIDASE/ENDOPEPTIDASE AMPH"/>
    <property type="match status" value="1"/>
</dbReference>
<dbReference type="InterPro" id="IPR050491">
    <property type="entry name" value="AmpC-like"/>
</dbReference>
<name>A0A225NL91_9RHOB</name>
<dbReference type="EMBL" id="AQQR01000003">
    <property type="protein sequence ID" value="OWU74826.1"/>
    <property type="molecule type" value="Genomic_DNA"/>
</dbReference>
<gene>
    <name evidence="4" type="ORF">ATO3_09535</name>
</gene>
<feature type="signal peptide" evidence="1">
    <location>
        <begin position="1"/>
        <end position="24"/>
    </location>
</feature>
<protein>
    <submittedName>
        <fullName evidence="4">Beta-lactamase</fullName>
    </submittedName>
</protein>
<reference evidence="4 5" key="1">
    <citation type="submission" date="2013-04" db="EMBL/GenBank/DDBJ databases">
        <title>Oceanicola sp. 22II1-22F33 Genome Sequencing.</title>
        <authorList>
            <person name="Lai Q."/>
            <person name="Li G."/>
            <person name="Shao Z."/>
        </authorList>
    </citation>
    <scope>NUCLEOTIDE SEQUENCE [LARGE SCALE GENOMIC DNA]</scope>
    <source>
        <strain evidence="4 5">22II1-22F33</strain>
    </source>
</reference>
<comment type="caution">
    <text evidence="4">The sequence shown here is derived from an EMBL/GenBank/DDBJ whole genome shotgun (WGS) entry which is preliminary data.</text>
</comment>
<dbReference type="RefSeq" id="WP_198963235.1">
    <property type="nucleotide sequence ID" value="NZ_AQQR01000003.1"/>
</dbReference>
<dbReference type="InterPro" id="IPR021860">
    <property type="entry name" value="Peptidase_S12_Pab87-rel_C"/>
</dbReference>
<accession>A0A225NL91</accession>
<dbReference type="Proteomes" id="UP000215377">
    <property type="component" value="Unassembled WGS sequence"/>
</dbReference>
<dbReference type="AlphaFoldDB" id="A0A225NL91"/>
<evidence type="ECO:0000313" key="5">
    <source>
        <dbReference type="Proteomes" id="UP000215377"/>
    </source>
</evidence>